<proteinExistence type="predicted"/>
<accession>A0A8H3TNK1</accession>
<feature type="transmembrane region" description="Helical" evidence="6">
    <location>
        <begin position="85"/>
        <end position="111"/>
    </location>
</feature>
<dbReference type="GO" id="GO:0070916">
    <property type="term" value="C:inositol phosphoceramide synthase complex"/>
    <property type="evidence" value="ECO:0007669"/>
    <property type="project" value="TreeGrafter"/>
</dbReference>
<dbReference type="Proteomes" id="UP000620104">
    <property type="component" value="Unassembled WGS sequence"/>
</dbReference>
<keyword evidence="4 6" id="KW-0472">Membrane</keyword>
<dbReference type="InterPro" id="IPR000326">
    <property type="entry name" value="PAP2/HPO"/>
</dbReference>
<protein>
    <recommendedName>
        <fullName evidence="7">Phosphatidic acid phosphatase type 2/haloperoxidase domain-containing protein</fullName>
    </recommendedName>
</protein>
<evidence type="ECO:0000313" key="8">
    <source>
        <dbReference type="EMBL" id="GHJ83610.1"/>
    </source>
</evidence>
<evidence type="ECO:0000259" key="7">
    <source>
        <dbReference type="SMART" id="SM00014"/>
    </source>
</evidence>
<dbReference type="InterPro" id="IPR036938">
    <property type="entry name" value="PAP2/HPO_sf"/>
</dbReference>
<keyword evidence="2 6" id="KW-0812">Transmembrane</keyword>
<dbReference type="EMBL" id="BLZA01000002">
    <property type="protein sequence ID" value="GHJ83610.1"/>
    <property type="molecule type" value="Genomic_DNA"/>
</dbReference>
<dbReference type="GO" id="GO:0006676">
    <property type="term" value="P:mannosyl diphosphorylinositol ceramide metabolic process"/>
    <property type="evidence" value="ECO:0007669"/>
    <property type="project" value="TreeGrafter"/>
</dbReference>
<dbReference type="SMART" id="SM00014">
    <property type="entry name" value="acidPPc"/>
    <property type="match status" value="1"/>
</dbReference>
<feature type="compositionally biased region" description="Polar residues" evidence="5">
    <location>
        <begin position="441"/>
        <end position="459"/>
    </location>
</feature>
<evidence type="ECO:0000256" key="4">
    <source>
        <dbReference type="ARBA" id="ARBA00023136"/>
    </source>
</evidence>
<sequence length="481" mass="52808">MSRPRSTSASGVPQASLSRMIAAPFIRSFRLLRLPLPANLPTSPKALLTPLVVHVVAALKRLDLSLDPRETLDKLSKHEFTIWNSASWVFLTLLAVFVLSLNSMVFLQILIPTAYITGLLLPVTSQFVLPATPILSWLLLFFSAKYIPSSWRPEIHVVLLPTLESVLYGANISDILTRYTHPILDILAWLPYGVMHFAIPFVLAAVLWVFAPKGAVQFFGKAFGFLNLIGVLTQLFFPCAAPWYEIIHGLTPADYGMPGSPGGLMRIDRLFGGTGYTNAFGGAPLVFGAFPSLHAGTSTMEALFLTHFFPQYAPFYWAYAGTLYWATMYLTHHYLVDVVGGGCLAFVCFFYFMPKQFKDLDTGITWDMQDSTSQLRRAQDYELVDEDEAFDQAMDLAGSASNYHNSSAATSSQPKRAEEGAMTPKQGSSTRPTIAPHKSEASVTSSIRSSANKNRQRSASYIAPLPVGGVAGNDAGKRRAD</sequence>
<name>A0A8H3TNK1_9TREE</name>
<dbReference type="OrthoDB" id="5784at2759"/>
<feature type="compositionally biased region" description="Polar residues" evidence="5">
    <location>
        <begin position="401"/>
        <end position="414"/>
    </location>
</feature>
<dbReference type="Gene3D" id="1.20.144.10">
    <property type="entry name" value="Phosphatidic acid phosphatase type 2/haloperoxidase"/>
    <property type="match status" value="1"/>
</dbReference>
<keyword evidence="3 6" id="KW-1133">Transmembrane helix</keyword>
<feature type="transmembrane region" description="Helical" evidence="6">
    <location>
        <begin position="270"/>
        <end position="290"/>
    </location>
</feature>
<evidence type="ECO:0000256" key="1">
    <source>
        <dbReference type="ARBA" id="ARBA00004141"/>
    </source>
</evidence>
<dbReference type="Pfam" id="PF14378">
    <property type="entry name" value="PAP2_3"/>
    <property type="match status" value="1"/>
</dbReference>
<keyword evidence="9" id="KW-1185">Reference proteome</keyword>
<dbReference type="InterPro" id="IPR026841">
    <property type="entry name" value="Aur1/Ipt1"/>
</dbReference>
<feature type="transmembrane region" description="Helical" evidence="6">
    <location>
        <begin position="155"/>
        <end position="177"/>
    </location>
</feature>
<dbReference type="PANTHER" id="PTHR31310:SF11">
    <property type="entry name" value="INOSITOL PHOSPHORYLCERAMIDE SYNTHASE CATALYTIC SUBUNIT AUR1"/>
    <property type="match status" value="1"/>
</dbReference>
<dbReference type="GO" id="GO:0030148">
    <property type="term" value="P:sphingolipid biosynthetic process"/>
    <property type="evidence" value="ECO:0007669"/>
    <property type="project" value="TreeGrafter"/>
</dbReference>
<feature type="transmembrane region" description="Helical" evidence="6">
    <location>
        <begin position="302"/>
        <end position="326"/>
    </location>
</feature>
<dbReference type="PANTHER" id="PTHR31310">
    <property type="match status" value="1"/>
</dbReference>
<organism evidence="8 9">
    <name type="scientific">Naganishia liquefaciens</name>
    <dbReference type="NCBI Taxonomy" id="104408"/>
    <lineage>
        <taxon>Eukaryota</taxon>
        <taxon>Fungi</taxon>
        <taxon>Dikarya</taxon>
        <taxon>Basidiomycota</taxon>
        <taxon>Agaricomycotina</taxon>
        <taxon>Tremellomycetes</taxon>
        <taxon>Filobasidiales</taxon>
        <taxon>Filobasidiaceae</taxon>
        <taxon>Naganishia</taxon>
    </lineage>
</organism>
<dbReference type="InterPro" id="IPR052185">
    <property type="entry name" value="IPC_Synthase-Related"/>
</dbReference>
<dbReference type="SUPFAM" id="SSF48317">
    <property type="entry name" value="Acid phosphatase/Vanadium-dependent haloperoxidase"/>
    <property type="match status" value="1"/>
</dbReference>
<reference evidence="8" key="1">
    <citation type="submission" date="2020-07" db="EMBL/GenBank/DDBJ databases">
        <title>Draft Genome Sequence of a Deep-Sea Yeast, Naganishia (Cryptococcus) liquefaciens strain N6.</title>
        <authorList>
            <person name="Han Y.W."/>
            <person name="Kajitani R."/>
            <person name="Morimoto H."/>
            <person name="Parhat M."/>
            <person name="Tsubouchi H."/>
            <person name="Bakenova O."/>
            <person name="Ogata M."/>
            <person name="Argunhan B."/>
            <person name="Aoki R."/>
            <person name="Kajiwara S."/>
            <person name="Itoh T."/>
            <person name="Iwasaki H."/>
        </authorList>
    </citation>
    <scope>NUCLEOTIDE SEQUENCE</scope>
    <source>
        <strain evidence="8">N6</strain>
    </source>
</reference>
<evidence type="ECO:0000256" key="5">
    <source>
        <dbReference type="SAM" id="MobiDB-lite"/>
    </source>
</evidence>
<comment type="subcellular location">
    <subcellularLocation>
        <location evidence="1">Membrane</location>
        <topology evidence="1">Multi-pass membrane protein</topology>
    </subcellularLocation>
</comment>
<dbReference type="GO" id="GO:0016020">
    <property type="term" value="C:membrane"/>
    <property type="evidence" value="ECO:0007669"/>
    <property type="project" value="UniProtKB-SubCell"/>
</dbReference>
<evidence type="ECO:0000256" key="3">
    <source>
        <dbReference type="ARBA" id="ARBA00022989"/>
    </source>
</evidence>
<feature type="transmembrane region" description="Helical" evidence="6">
    <location>
        <begin position="222"/>
        <end position="244"/>
    </location>
</feature>
<dbReference type="AlphaFoldDB" id="A0A8H3TNK1"/>
<feature type="transmembrane region" description="Helical" evidence="6">
    <location>
        <begin position="189"/>
        <end position="210"/>
    </location>
</feature>
<feature type="domain" description="Phosphatidic acid phosphatase type 2/haloperoxidase" evidence="7">
    <location>
        <begin position="216"/>
        <end position="353"/>
    </location>
</feature>
<evidence type="ECO:0000256" key="6">
    <source>
        <dbReference type="SAM" id="Phobius"/>
    </source>
</evidence>
<feature type="transmembrane region" description="Helical" evidence="6">
    <location>
        <begin position="123"/>
        <end position="143"/>
    </location>
</feature>
<feature type="region of interest" description="Disordered" evidence="5">
    <location>
        <begin position="401"/>
        <end position="481"/>
    </location>
</feature>
<gene>
    <name evidence="8" type="ORF">NliqN6_0012</name>
</gene>
<evidence type="ECO:0000313" key="9">
    <source>
        <dbReference type="Proteomes" id="UP000620104"/>
    </source>
</evidence>
<evidence type="ECO:0000256" key="2">
    <source>
        <dbReference type="ARBA" id="ARBA00022692"/>
    </source>
</evidence>
<comment type="caution">
    <text evidence="8">The sequence shown here is derived from an EMBL/GenBank/DDBJ whole genome shotgun (WGS) entry which is preliminary data.</text>
</comment>
<dbReference type="CDD" id="cd03386">
    <property type="entry name" value="PAP2_Aur1_like"/>
    <property type="match status" value="1"/>
</dbReference>
<feature type="transmembrane region" description="Helical" evidence="6">
    <location>
        <begin position="332"/>
        <end position="352"/>
    </location>
</feature>